<evidence type="ECO:0000313" key="1">
    <source>
        <dbReference type="EMBL" id="TFK64072.1"/>
    </source>
</evidence>
<gene>
    <name evidence="1" type="ORF">BDN72DRAFT_846921</name>
</gene>
<reference evidence="1 2" key="1">
    <citation type="journal article" date="2019" name="Nat. Ecol. Evol.">
        <title>Megaphylogeny resolves global patterns of mushroom evolution.</title>
        <authorList>
            <person name="Varga T."/>
            <person name="Krizsan K."/>
            <person name="Foldi C."/>
            <person name="Dima B."/>
            <person name="Sanchez-Garcia M."/>
            <person name="Sanchez-Ramirez S."/>
            <person name="Szollosi G.J."/>
            <person name="Szarkandi J.G."/>
            <person name="Papp V."/>
            <person name="Albert L."/>
            <person name="Andreopoulos W."/>
            <person name="Angelini C."/>
            <person name="Antonin V."/>
            <person name="Barry K.W."/>
            <person name="Bougher N.L."/>
            <person name="Buchanan P."/>
            <person name="Buyck B."/>
            <person name="Bense V."/>
            <person name="Catcheside P."/>
            <person name="Chovatia M."/>
            <person name="Cooper J."/>
            <person name="Damon W."/>
            <person name="Desjardin D."/>
            <person name="Finy P."/>
            <person name="Geml J."/>
            <person name="Haridas S."/>
            <person name="Hughes K."/>
            <person name="Justo A."/>
            <person name="Karasinski D."/>
            <person name="Kautmanova I."/>
            <person name="Kiss B."/>
            <person name="Kocsube S."/>
            <person name="Kotiranta H."/>
            <person name="LaButti K.M."/>
            <person name="Lechner B.E."/>
            <person name="Liimatainen K."/>
            <person name="Lipzen A."/>
            <person name="Lukacs Z."/>
            <person name="Mihaltcheva S."/>
            <person name="Morgado L.N."/>
            <person name="Niskanen T."/>
            <person name="Noordeloos M.E."/>
            <person name="Ohm R.A."/>
            <person name="Ortiz-Santana B."/>
            <person name="Ovrebo C."/>
            <person name="Racz N."/>
            <person name="Riley R."/>
            <person name="Savchenko A."/>
            <person name="Shiryaev A."/>
            <person name="Soop K."/>
            <person name="Spirin V."/>
            <person name="Szebenyi C."/>
            <person name="Tomsovsky M."/>
            <person name="Tulloss R.E."/>
            <person name="Uehling J."/>
            <person name="Grigoriev I.V."/>
            <person name="Vagvolgyi C."/>
            <person name="Papp T."/>
            <person name="Martin F.M."/>
            <person name="Miettinen O."/>
            <person name="Hibbett D.S."/>
            <person name="Nagy L.G."/>
        </authorList>
    </citation>
    <scope>NUCLEOTIDE SEQUENCE [LARGE SCALE GENOMIC DNA]</scope>
    <source>
        <strain evidence="1 2">NL-1719</strain>
    </source>
</reference>
<sequence length="194" mass="21527">MSISAQDAVKAIQEMAPMINFEDDFLTIVAAEEAILAFNAERKKEIEEATSKLAARKKAMEAARTSSKRPASVPSVEDHGKKLHALETEHLAAAKAIGNLEARIGAKEAELAELREEAKRLEEHDPAIEHERELDGSTLRLQFYKGLGFDAILDKDNHIAKMLVRGSNDVHSVDFNTAKSETELTHELWRLSSI</sequence>
<protein>
    <submittedName>
        <fullName evidence="1">Uncharacterized protein</fullName>
    </submittedName>
</protein>
<organism evidence="1 2">
    <name type="scientific">Pluteus cervinus</name>
    <dbReference type="NCBI Taxonomy" id="181527"/>
    <lineage>
        <taxon>Eukaryota</taxon>
        <taxon>Fungi</taxon>
        <taxon>Dikarya</taxon>
        <taxon>Basidiomycota</taxon>
        <taxon>Agaricomycotina</taxon>
        <taxon>Agaricomycetes</taxon>
        <taxon>Agaricomycetidae</taxon>
        <taxon>Agaricales</taxon>
        <taxon>Pluteineae</taxon>
        <taxon>Pluteaceae</taxon>
        <taxon>Pluteus</taxon>
    </lineage>
</organism>
<proteinExistence type="predicted"/>
<accession>A0ACD3AGV2</accession>
<dbReference type="EMBL" id="ML208490">
    <property type="protein sequence ID" value="TFK64072.1"/>
    <property type="molecule type" value="Genomic_DNA"/>
</dbReference>
<name>A0ACD3AGV2_9AGAR</name>
<dbReference type="Proteomes" id="UP000308600">
    <property type="component" value="Unassembled WGS sequence"/>
</dbReference>
<keyword evidence="2" id="KW-1185">Reference proteome</keyword>
<evidence type="ECO:0000313" key="2">
    <source>
        <dbReference type="Proteomes" id="UP000308600"/>
    </source>
</evidence>